<keyword evidence="1" id="KW-0812">Transmembrane</keyword>
<evidence type="ECO:0000313" key="3">
    <source>
        <dbReference type="Proteomes" id="UP000274429"/>
    </source>
</evidence>
<keyword evidence="1" id="KW-0472">Membrane</keyword>
<name>A0A3P7GZ86_HYDTA</name>
<gene>
    <name evidence="2" type="ORF">TTAC_LOCUS5966</name>
</gene>
<keyword evidence="3" id="KW-1185">Reference proteome</keyword>
<feature type="transmembrane region" description="Helical" evidence="1">
    <location>
        <begin position="20"/>
        <end position="38"/>
    </location>
</feature>
<dbReference type="EMBL" id="UYWX01010005">
    <property type="protein sequence ID" value="VDM28078.1"/>
    <property type="molecule type" value="Genomic_DNA"/>
</dbReference>
<evidence type="ECO:0000313" key="2">
    <source>
        <dbReference type="EMBL" id="VDM28078.1"/>
    </source>
</evidence>
<reference evidence="2 3" key="1">
    <citation type="submission" date="2018-11" db="EMBL/GenBank/DDBJ databases">
        <authorList>
            <consortium name="Pathogen Informatics"/>
        </authorList>
    </citation>
    <scope>NUCLEOTIDE SEQUENCE [LARGE SCALE GENOMIC DNA]</scope>
</reference>
<proteinExistence type="predicted"/>
<organism evidence="2 3">
    <name type="scientific">Hydatigena taeniaeformis</name>
    <name type="common">Feline tapeworm</name>
    <name type="synonym">Taenia taeniaeformis</name>
    <dbReference type="NCBI Taxonomy" id="6205"/>
    <lineage>
        <taxon>Eukaryota</taxon>
        <taxon>Metazoa</taxon>
        <taxon>Spiralia</taxon>
        <taxon>Lophotrochozoa</taxon>
        <taxon>Platyhelminthes</taxon>
        <taxon>Cestoda</taxon>
        <taxon>Eucestoda</taxon>
        <taxon>Cyclophyllidea</taxon>
        <taxon>Taeniidae</taxon>
        <taxon>Hydatigera</taxon>
    </lineage>
</organism>
<evidence type="ECO:0000256" key="1">
    <source>
        <dbReference type="SAM" id="Phobius"/>
    </source>
</evidence>
<dbReference type="Proteomes" id="UP000274429">
    <property type="component" value="Unassembled WGS sequence"/>
</dbReference>
<keyword evidence="1" id="KW-1133">Transmembrane helix</keyword>
<sequence length="43" mass="5266">MDIRYLWMEVEDLLQWSGDLVVLVLILIILLLLLLYHFTYTRE</sequence>
<dbReference type="AlphaFoldDB" id="A0A3P7GZ86"/>
<accession>A0A3P7GZ86</accession>
<protein>
    <submittedName>
        <fullName evidence="2">Uncharacterized protein</fullName>
    </submittedName>
</protein>